<keyword evidence="2" id="KW-0732">Signal</keyword>
<organism evidence="3 4">
    <name type="scientific">Orchesella cincta</name>
    <name type="common">Springtail</name>
    <name type="synonym">Podura cincta</name>
    <dbReference type="NCBI Taxonomy" id="48709"/>
    <lineage>
        <taxon>Eukaryota</taxon>
        <taxon>Metazoa</taxon>
        <taxon>Ecdysozoa</taxon>
        <taxon>Arthropoda</taxon>
        <taxon>Hexapoda</taxon>
        <taxon>Collembola</taxon>
        <taxon>Entomobryomorpha</taxon>
        <taxon>Entomobryoidea</taxon>
        <taxon>Orchesellidae</taxon>
        <taxon>Orchesellinae</taxon>
        <taxon>Orchesella</taxon>
    </lineage>
</organism>
<protein>
    <submittedName>
        <fullName evidence="3">Uncharacterized protein</fullName>
    </submittedName>
</protein>
<feature type="region of interest" description="Disordered" evidence="1">
    <location>
        <begin position="28"/>
        <end position="61"/>
    </location>
</feature>
<dbReference type="Proteomes" id="UP000094527">
    <property type="component" value="Unassembled WGS sequence"/>
</dbReference>
<accession>A0A1D2MKX1</accession>
<sequence length="516" mass="56232">MEIFGWSLITVLIVWIVAPWNEVAGGVPFQQDPTHPDKSSNKHEQPLYVDTEDYPTGGVSPVRKRQPLRVVKSQKVAANNFNSPIIPWEIRSISPKSNRTRKNSTNSQTKALASSASATVVLNGGLTNQSSLSPTPSNTESSDFDLLGGLMAEAVNEEDDAYKSRLRRMYPVFTQHGFMFTEDWFFHTTVMPPKSSYGPCVTGLGFEDNKYCAPGEVCADKTTMQEAVCPGKVCPACGAGPKPPKPSAPCPPGCKPGANCPDPSPDGVCIDSTFGTDQYDDVSTSEKDPSPMVYFGGQLKQNDSCVAYGDAIDMFNRGHEEFNDKMRKLRLTPESSGTFGSGICNWAVSRLQCIANEPRIPPTPAPPPPAAGPSPSDDDENLDRPKGSCKCMLALGERAVAVKNVNGTAICYIPANRGYHSKCSHGIYLPYGGIDGVRKDGKPYVKLQMEPASKFCVPNGECKPGYKYTGLRCMCKKNYVWEPHTSTCSKAWRLKPQSRSGSIIIFYALLCFFRIG</sequence>
<evidence type="ECO:0000256" key="1">
    <source>
        <dbReference type="SAM" id="MobiDB-lite"/>
    </source>
</evidence>
<feature type="compositionally biased region" description="Basic and acidic residues" evidence="1">
    <location>
        <begin position="34"/>
        <end position="45"/>
    </location>
</feature>
<feature type="compositionally biased region" description="Pro residues" evidence="1">
    <location>
        <begin position="359"/>
        <end position="372"/>
    </location>
</feature>
<reference evidence="3 4" key="1">
    <citation type="journal article" date="2016" name="Genome Biol. Evol.">
        <title>Gene Family Evolution Reflects Adaptation to Soil Environmental Stressors in the Genome of the Collembolan Orchesella cincta.</title>
        <authorList>
            <person name="Faddeeva-Vakhrusheva A."/>
            <person name="Derks M.F."/>
            <person name="Anvar S.Y."/>
            <person name="Agamennone V."/>
            <person name="Suring W."/>
            <person name="Smit S."/>
            <person name="van Straalen N.M."/>
            <person name="Roelofs D."/>
        </authorList>
    </citation>
    <scope>NUCLEOTIDE SEQUENCE [LARGE SCALE GENOMIC DNA]</scope>
    <source>
        <tissue evidence="3">Mixed pool</tissue>
    </source>
</reference>
<feature type="chain" id="PRO_5008904204" evidence="2">
    <location>
        <begin position="26"/>
        <end position="516"/>
    </location>
</feature>
<gene>
    <name evidence="3" type="ORF">Ocin01_13069</name>
</gene>
<proteinExistence type="predicted"/>
<name>A0A1D2MKX1_ORCCI</name>
<evidence type="ECO:0000313" key="3">
    <source>
        <dbReference type="EMBL" id="ODM93613.1"/>
    </source>
</evidence>
<dbReference type="EMBL" id="LJIJ01000945">
    <property type="protein sequence ID" value="ODM93613.1"/>
    <property type="molecule type" value="Genomic_DNA"/>
</dbReference>
<evidence type="ECO:0000313" key="4">
    <source>
        <dbReference type="Proteomes" id="UP000094527"/>
    </source>
</evidence>
<feature type="signal peptide" evidence="2">
    <location>
        <begin position="1"/>
        <end position="25"/>
    </location>
</feature>
<feature type="region of interest" description="Disordered" evidence="1">
    <location>
        <begin position="357"/>
        <end position="384"/>
    </location>
</feature>
<dbReference type="AlphaFoldDB" id="A0A1D2MKX1"/>
<keyword evidence="4" id="KW-1185">Reference proteome</keyword>
<comment type="caution">
    <text evidence="3">The sequence shown here is derived from an EMBL/GenBank/DDBJ whole genome shotgun (WGS) entry which is preliminary data.</text>
</comment>
<evidence type="ECO:0000256" key="2">
    <source>
        <dbReference type="SAM" id="SignalP"/>
    </source>
</evidence>